<evidence type="ECO:0000256" key="1">
    <source>
        <dbReference type="ARBA" id="ARBA00004370"/>
    </source>
</evidence>
<comment type="similarity">
    <text evidence="9">Belongs to the FtsQ/DivIB family. FtsQ subfamily.</text>
</comment>
<evidence type="ECO:0000256" key="3">
    <source>
        <dbReference type="ARBA" id="ARBA00022519"/>
    </source>
</evidence>
<evidence type="ECO:0000256" key="10">
    <source>
        <dbReference type="SAM" id="MobiDB-lite"/>
    </source>
</evidence>
<dbReference type="InterPro" id="IPR005548">
    <property type="entry name" value="Cell_div_FtsQ/DivIB_C"/>
</dbReference>
<proteinExistence type="inferred from homology"/>
<dbReference type="KEGG" id="tsy:THSYN_03535"/>
<dbReference type="EMBL" id="CP020370">
    <property type="protein sequence ID" value="AUB84632.1"/>
    <property type="molecule type" value="Genomic_DNA"/>
</dbReference>
<evidence type="ECO:0000256" key="2">
    <source>
        <dbReference type="ARBA" id="ARBA00022475"/>
    </source>
</evidence>
<dbReference type="InterPro" id="IPR026579">
    <property type="entry name" value="FtsQ"/>
</dbReference>
<dbReference type="Gene3D" id="3.40.50.11690">
    <property type="entry name" value="Cell division protein FtsQ/DivIB"/>
    <property type="match status" value="1"/>
</dbReference>
<dbReference type="PROSITE" id="PS51779">
    <property type="entry name" value="POTRA"/>
    <property type="match status" value="1"/>
</dbReference>
<dbReference type="OrthoDB" id="9790370at2"/>
<keyword evidence="8 9" id="KW-0131">Cell cycle</keyword>
<feature type="region of interest" description="Disordered" evidence="10">
    <location>
        <begin position="212"/>
        <end position="304"/>
    </location>
</feature>
<evidence type="ECO:0000256" key="9">
    <source>
        <dbReference type="HAMAP-Rule" id="MF_00911"/>
    </source>
</evidence>
<dbReference type="HAMAP" id="MF_00911">
    <property type="entry name" value="FtsQ_subfam"/>
    <property type="match status" value="1"/>
</dbReference>
<comment type="function">
    <text evidence="9">Essential cell division protein. May link together the upstream cell division proteins, which are predominantly cytoplasmic, with the downstream cell division proteins, which are predominantly periplasmic. May control correct divisome assembly.</text>
</comment>
<feature type="compositionally biased region" description="Pro residues" evidence="10">
    <location>
        <begin position="277"/>
        <end position="288"/>
    </location>
</feature>
<keyword evidence="7 9" id="KW-0472">Membrane</keyword>
<accession>A0A2K8UGI2</accession>
<evidence type="ECO:0000313" key="12">
    <source>
        <dbReference type="EMBL" id="AUB84632.1"/>
    </source>
</evidence>
<dbReference type="GO" id="GO:0043093">
    <property type="term" value="P:FtsZ-dependent cytokinesis"/>
    <property type="evidence" value="ECO:0007669"/>
    <property type="project" value="UniProtKB-UniRule"/>
</dbReference>
<keyword evidence="4 9" id="KW-0132">Cell division</keyword>
<feature type="compositionally biased region" description="Polar residues" evidence="10">
    <location>
        <begin position="238"/>
        <end position="251"/>
    </location>
</feature>
<dbReference type="GO" id="GO:0005886">
    <property type="term" value="C:plasma membrane"/>
    <property type="evidence" value="ECO:0007669"/>
    <property type="project" value="UniProtKB-SubCell"/>
</dbReference>
<protein>
    <recommendedName>
        <fullName evidence="9">Cell division protein FtsQ</fullName>
    </recommendedName>
</protein>
<dbReference type="PANTHER" id="PTHR35851:SF1">
    <property type="entry name" value="CELL DIVISION PROTEIN FTSQ"/>
    <property type="match status" value="1"/>
</dbReference>
<evidence type="ECO:0000256" key="8">
    <source>
        <dbReference type="ARBA" id="ARBA00023306"/>
    </source>
</evidence>
<keyword evidence="3 9" id="KW-0997">Cell inner membrane</keyword>
<dbReference type="PANTHER" id="PTHR35851">
    <property type="entry name" value="CELL DIVISION PROTEIN FTSQ"/>
    <property type="match status" value="1"/>
</dbReference>
<dbReference type="Gene3D" id="3.10.20.310">
    <property type="entry name" value="membrane protein fhac"/>
    <property type="match status" value="1"/>
</dbReference>
<organism evidence="12 13">
    <name type="scientific">Candidatus Thiodictyon syntrophicum</name>
    <dbReference type="NCBI Taxonomy" id="1166950"/>
    <lineage>
        <taxon>Bacteria</taxon>
        <taxon>Pseudomonadati</taxon>
        <taxon>Pseudomonadota</taxon>
        <taxon>Gammaproteobacteria</taxon>
        <taxon>Chromatiales</taxon>
        <taxon>Chromatiaceae</taxon>
        <taxon>Thiodictyon</taxon>
    </lineage>
</organism>
<dbReference type="Pfam" id="PF03799">
    <property type="entry name" value="FtsQ_DivIB_C"/>
    <property type="match status" value="1"/>
</dbReference>
<dbReference type="AlphaFoldDB" id="A0A2K8UGI2"/>
<dbReference type="Pfam" id="PF08478">
    <property type="entry name" value="POTRA_1"/>
    <property type="match status" value="1"/>
</dbReference>
<keyword evidence="2 9" id="KW-1003">Cell membrane</keyword>
<keyword evidence="5 9" id="KW-0812">Transmembrane</keyword>
<comment type="subunit">
    <text evidence="9">Part of a complex composed of FtsB, FtsL and FtsQ.</text>
</comment>
<comment type="subcellular location">
    <subcellularLocation>
        <location evidence="9">Cell inner membrane</location>
        <topology evidence="9">Single-pass type II membrane protein</topology>
    </subcellularLocation>
    <subcellularLocation>
        <location evidence="1">Membrane</location>
    </subcellularLocation>
    <text evidence="9">Localizes to the division septum.</text>
</comment>
<keyword evidence="6 9" id="KW-1133">Transmembrane helix</keyword>
<evidence type="ECO:0000256" key="7">
    <source>
        <dbReference type="ARBA" id="ARBA00023136"/>
    </source>
</evidence>
<keyword evidence="13" id="KW-1185">Reference proteome</keyword>
<evidence type="ECO:0000313" key="13">
    <source>
        <dbReference type="Proteomes" id="UP000232638"/>
    </source>
</evidence>
<dbReference type="Proteomes" id="UP000232638">
    <property type="component" value="Chromosome"/>
</dbReference>
<dbReference type="InterPro" id="IPR045335">
    <property type="entry name" value="FtsQ_C_sf"/>
</dbReference>
<dbReference type="InterPro" id="IPR034746">
    <property type="entry name" value="POTRA"/>
</dbReference>
<evidence type="ECO:0000259" key="11">
    <source>
        <dbReference type="PROSITE" id="PS51779"/>
    </source>
</evidence>
<gene>
    <name evidence="9" type="primary">ftsQ</name>
    <name evidence="12" type="ORF">THSYN_03535</name>
</gene>
<dbReference type="GO" id="GO:0090529">
    <property type="term" value="P:cell septum assembly"/>
    <property type="evidence" value="ECO:0007669"/>
    <property type="project" value="InterPro"/>
</dbReference>
<dbReference type="InterPro" id="IPR013685">
    <property type="entry name" value="POTRA_FtsQ_type"/>
</dbReference>
<dbReference type="GO" id="GO:0032153">
    <property type="term" value="C:cell division site"/>
    <property type="evidence" value="ECO:0007669"/>
    <property type="project" value="UniProtKB-UniRule"/>
</dbReference>
<evidence type="ECO:0000256" key="5">
    <source>
        <dbReference type="ARBA" id="ARBA00022692"/>
    </source>
</evidence>
<evidence type="ECO:0000256" key="6">
    <source>
        <dbReference type="ARBA" id="ARBA00022989"/>
    </source>
</evidence>
<reference evidence="12 13" key="1">
    <citation type="submission" date="2017-03" db="EMBL/GenBank/DDBJ databases">
        <title>Complete genome sequence of Candidatus 'Thiodictyon syntrophicum' sp. nov. strain Cad16T, a photolithoautotroph purple sulfur bacterium isolated from an alpine meromictic lake.</title>
        <authorList>
            <person name="Luedin S.M."/>
            <person name="Pothier J.F."/>
            <person name="Danza F."/>
            <person name="Storelli N."/>
            <person name="Wittwer M."/>
            <person name="Tonolla M."/>
        </authorList>
    </citation>
    <scope>NUCLEOTIDE SEQUENCE [LARGE SCALE GENOMIC DNA]</scope>
    <source>
        <strain evidence="12 13">Cad16T</strain>
    </source>
</reference>
<sequence length="304" mass="33240">MVGGVWAFGYWEPRLLPVRTIEVQGELHHHSSELLRETLGQRLQGGFLTADLNDLKRAAEGLPWVGGASIRRVWPDRLQVRVLEHRPVARWKGDGLVTAEGVVFRPRGQVPAGLPLLEGDEARARELVERYLKWRDALMLAGQLIDTLGVDARGAWHLDLVSNTRVELGTNDIERRLMRFIAAVPQLEAAGRARVVDLRYSNGFAVKWAGSAVAAAPEPVPPKTAPPTHTKARKKGATANTATKQTRTPTQAQRPAAAKERPRPRTVAAPTKARAQTPPPPRHPPPAPVRASGRALTQAVPGRP</sequence>
<evidence type="ECO:0000256" key="4">
    <source>
        <dbReference type="ARBA" id="ARBA00022618"/>
    </source>
</evidence>
<name>A0A2K8UGI2_9GAMM</name>
<feature type="domain" description="POTRA" evidence="11">
    <location>
        <begin position="16"/>
        <end position="85"/>
    </location>
</feature>